<dbReference type="InParanoid" id="A0A0C3DY06"/>
<reference evidence="3" key="2">
    <citation type="submission" date="2015-01" db="EMBL/GenBank/DDBJ databases">
        <title>Evolutionary Origins and Diversification of the Mycorrhizal Mutualists.</title>
        <authorList>
            <consortium name="DOE Joint Genome Institute"/>
            <consortium name="Mycorrhizal Genomics Consortium"/>
            <person name="Kohler A."/>
            <person name="Kuo A."/>
            <person name="Nagy L.G."/>
            <person name="Floudas D."/>
            <person name="Copeland A."/>
            <person name="Barry K.W."/>
            <person name="Cichocki N."/>
            <person name="Veneault-Fourrey C."/>
            <person name="LaButti K."/>
            <person name="Lindquist E.A."/>
            <person name="Lipzen A."/>
            <person name="Lundell T."/>
            <person name="Morin E."/>
            <person name="Murat C."/>
            <person name="Riley R."/>
            <person name="Ohm R."/>
            <person name="Sun H."/>
            <person name="Tunlid A."/>
            <person name="Henrissat B."/>
            <person name="Grigoriev I.V."/>
            <person name="Hibbett D.S."/>
            <person name="Martin F."/>
        </authorList>
    </citation>
    <scope>NUCLEOTIDE SEQUENCE [LARGE SCALE GENOMIC DNA]</scope>
    <source>
        <strain evidence="3">Foug A</strain>
    </source>
</reference>
<dbReference type="EMBL" id="KN822058">
    <property type="protein sequence ID" value="KIM60781.1"/>
    <property type="molecule type" value="Genomic_DNA"/>
</dbReference>
<evidence type="ECO:0000313" key="3">
    <source>
        <dbReference type="Proteomes" id="UP000053989"/>
    </source>
</evidence>
<reference evidence="2 3" key="1">
    <citation type="submission" date="2014-04" db="EMBL/GenBank/DDBJ databases">
        <authorList>
            <consortium name="DOE Joint Genome Institute"/>
            <person name="Kuo A."/>
            <person name="Kohler A."/>
            <person name="Nagy L.G."/>
            <person name="Floudas D."/>
            <person name="Copeland A."/>
            <person name="Barry K.W."/>
            <person name="Cichocki N."/>
            <person name="Veneault-Fourrey C."/>
            <person name="LaButti K."/>
            <person name="Lindquist E.A."/>
            <person name="Lipzen A."/>
            <person name="Lundell T."/>
            <person name="Morin E."/>
            <person name="Murat C."/>
            <person name="Sun H."/>
            <person name="Tunlid A."/>
            <person name="Henrissat B."/>
            <person name="Grigoriev I.V."/>
            <person name="Hibbett D.S."/>
            <person name="Martin F."/>
            <person name="Nordberg H.P."/>
            <person name="Cantor M.N."/>
            <person name="Hua S.X."/>
        </authorList>
    </citation>
    <scope>NUCLEOTIDE SEQUENCE [LARGE SCALE GENOMIC DNA]</scope>
    <source>
        <strain evidence="2 3">Foug A</strain>
    </source>
</reference>
<accession>A0A0C3DY06</accession>
<protein>
    <submittedName>
        <fullName evidence="2">Uncharacterized protein</fullName>
    </submittedName>
</protein>
<gene>
    <name evidence="2" type="ORF">SCLCIDRAFT_1216486</name>
</gene>
<evidence type="ECO:0000256" key="1">
    <source>
        <dbReference type="SAM" id="MobiDB-lite"/>
    </source>
</evidence>
<name>A0A0C3DY06_9AGAM</name>
<sequence length="109" mass="12687">MMVSSIRKMSKGVQRNEHEKKNRSNNYNPHTSSRRTPPYHPYMQAVSKRVYKLGNRKTGRLSPHARVKSDKGFIIPEAECGGSEDYRETRLEMESMVRAMCAREREARS</sequence>
<dbReference type="Proteomes" id="UP000053989">
    <property type="component" value="Unassembled WGS sequence"/>
</dbReference>
<keyword evidence="3" id="KW-1185">Reference proteome</keyword>
<organism evidence="2 3">
    <name type="scientific">Scleroderma citrinum Foug A</name>
    <dbReference type="NCBI Taxonomy" id="1036808"/>
    <lineage>
        <taxon>Eukaryota</taxon>
        <taxon>Fungi</taxon>
        <taxon>Dikarya</taxon>
        <taxon>Basidiomycota</taxon>
        <taxon>Agaricomycotina</taxon>
        <taxon>Agaricomycetes</taxon>
        <taxon>Agaricomycetidae</taxon>
        <taxon>Boletales</taxon>
        <taxon>Sclerodermatineae</taxon>
        <taxon>Sclerodermataceae</taxon>
        <taxon>Scleroderma</taxon>
    </lineage>
</organism>
<dbReference type="HOGENOM" id="CLU_2185508_0_0_1"/>
<proteinExistence type="predicted"/>
<dbReference type="AlphaFoldDB" id="A0A0C3DY06"/>
<feature type="region of interest" description="Disordered" evidence="1">
    <location>
        <begin position="1"/>
        <end position="41"/>
    </location>
</feature>
<feature type="compositionally biased region" description="Polar residues" evidence="1">
    <location>
        <begin position="24"/>
        <end position="35"/>
    </location>
</feature>
<evidence type="ECO:0000313" key="2">
    <source>
        <dbReference type="EMBL" id="KIM60781.1"/>
    </source>
</evidence>